<dbReference type="InterPro" id="IPR000219">
    <property type="entry name" value="DH_dom"/>
</dbReference>
<keyword evidence="3" id="KW-0344">Guanine-nucleotide releasing factor</keyword>
<dbReference type="InterPro" id="IPR000306">
    <property type="entry name" value="Znf_FYVE"/>
</dbReference>
<evidence type="ECO:0000259" key="11">
    <source>
        <dbReference type="PROSITE" id="PS50010"/>
    </source>
</evidence>
<feature type="domain" description="FYVE-type" evidence="12">
    <location>
        <begin position="771"/>
        <end position="830"/>
    </location>
</feature>
<dbReference type="Gene3D" id="3.30.40.10">
    <property type="entry name" value="Zinc/RING finger domain, C3HC4 (zinc finger)"/>
    <property type="match status" value="1"/>
</dbReference>
<dbReference type="PANTHER" id="PTHR12673">
    <property type="entry name" value="FACIOGENITAL DYSPLASIA PROTEIN"/>
    <property type="match status" value="1"/>
</dbReference>
<dbReference type="AlphaFoldDB" id="A0A226E729"/>
<proteinExistence type="predicted"/>
<dbReference type="SUPFAM" id="SSF57903">
    <property type="entry name" value="FYVE/PHD zinc finger"/>
    <property type="match status" value="1"/>
</dbReference>
<dbReference type="Gene3D" id="2.30.29.30">
    <property type="entry name" value="Pleckstrin-homology domain (PH domain)/Phosphotyrosine-binding domain (PTB)"/>
    <property type="match status" value="2"/>
</dbReference>
<dbReference type="InterPro" id="IPR035899">
    <property type="entry name" value="DBL_dom_sf"/>
</dbReference>
<evidence type="ECO:0000313" key="14">
    <source>
        <dbReference type="Proteomes" id="UP000198287"/>
    </source>
</evidence>
<dbReference type="Pfam" id="PF00621">
    <property type="entry name" value="RhoGEF"/>
    <property type="match status" value="1"/>
</dbReference>
<keyword evidence="7" id="KW-0206">Cytoskeleton</keyword>
<keyword evidence="14" id="KW-1185">Reference proteome</keyword>
<dbReference type="Proteomes" id="UP000198287">
    <property type="component" value="Unassembled WGS sequence"/>
</dbReference>
<dbReference type="SUPFAM" id="SSF48065">
    <property type="entry name" value="DBL homology domain (DH-domain)"/>
    <property type="match status" value="1"/>
</dbReference>
<dbReference type="InterPro" id="IPR017455">
    <property type="entry name" value="Znf_FYVE-rel"/>
</dbReference>
<comment type="caution">
    <text evidence="13">The sequence shown here is derived from an EMBL/GenBank/DDBJ whole genome shotgun (WGS) entry which is preliminary data.</text>
</comment>
<dbReference type="CDD" id="cd00160">
    <property type="entry name" value="RhoGEF"/>
    <property type="match status" value="1"/>
</dbReference>
<keyword evidence="2" id="KW-0963">Cytoplasm</keyword>
<evidence type="ECO:0000259" key="10">
    <source>
        <dbReference type="PROSITE" id="PS50003"/>
    </source>
</evidence>
<organism evidence="13 14">
    <name type="scientific">Folsomia candida</name>
    <name type="common">Springtail</name>
    <dbReference type="NCBI Taxonomy" id="158441"/>
    <lineage>
        <taxon>Eukaryota</taxon>
        <taxon>Metazoa</taxon>
        <taxon>Ecdysozoa</taxon>
        <taxon>Arthropoda</taxon>
        <taxon>Hexapoda</taxon>
        <taxon>Collembola</taxon>
        <taxon>Entomobryomorpha</taxon>
        <taxon>Isotomoidea</taxon>
        <taxon>Isotomidae</taxon>
        <taxon>Proisotominae</taxon>
        <taxon>Folsomia</taxon>
    </lineage>
</organism>
<dbReference type="SMART" id="SM00064">
    <property type="entry name" value="FYVE"/>
    <property type="match status" value="1"/>
</dbReference>
<dbReference type="STRING" id="158441.A0A226E729"/>
<evidence type="ECO:0000256" key="1">
    <source>
        <dbReference type="ARBA" id="ARBA00004245"/>
    </source>
</evidence>
<dbReference type="InterPro" id="IPR051092">
    <property type="entry name" value="FYVE_RhoGEF_PH"/>
</dbReference>
<dbReference type="InterPro" id="IPR011011">
    <property type="entry name" value="Znf_FYVE_PHD"/>
</dbReference>
<feature type="compositionally biased region" description="Low complexity" evidence="9">
    <location>
        <begin position="131"/>
        <end position="166"/>
    </location>
</feature>
<dbReference type="GO" id="GO:0046847">
    <property type="term" value="P:filopodium assembly"/>
    <property type="evidence" value="ECO:0007669"/>
    <property type="project" value="TreeGrafter"/>
</dbReference>
<name>A0A226E729_FOLCA</name>
<dbReference type="SMART" id="SM00233">
    <property type="entry name" value="PH"/>
    <property type="match status" value="2"/>
</dbReference>
<dbReference type="Pfam" id="PF00169">
    <property type="entry name" value="PH"/>
    <property type="match status" value="1"/>
</dbReference>
<dbReference type="GO" id="GO:0005856">
    <property type="term" value="C:cytoskeleton"/>
    <property type="evidence" value="ECO:0007669"/>
    <property type="project" value="UniProtKB-SubCell"/>
</dbReference>
<dbReference type="GO" id="GO:0007010">
    <property type="term" value="P:cytoskeleton organization"/>
    <property type="evidence" value="ECO:0007669"/>
    <property type="project" value="TreeGrafter"/>
</dbReference>
<keyword evidence="6" id="KW-0862">Zinc</keyword>
<evidence type="ECO:0000256" key="9">
    <source>
        <dbReference type="SAM" id="MobiDB-lite"/>
    </source>
</evidence>
<feature type="region of interest" description="Disordered" evidence="9">
    <location>
        <begin position="131"/>
        <end position="168"/>
    </location>
</feature>
<feature type="region of interest" description="Disordered" evidence="9">
    <location>
        <begin position="338"/>
        <end position="358"/>
    </location>
</feature>
<dbReference type="SUPFAM" id="SSF50729">
    <property type="entry name" value="PH domain-like"/>
    <property type="match status" value="2"/>
</dbReference>
<gene>
    <name evidence="13" type="ORF">Fcan01_12139</name>
</gene>
<dbReference type="Pfam" id="PF22697">
    <property type="entry name" value="SOS1_NGEF_PH"/>
    <property type="match status" value="1"/>
</dbReference>
<dbReference type="InterPro" id="IPR001849">
    <property type="entry name" value="PH_domain"/>
</dbReference>
<dbReference type="SMART" id="SM00325">
    <property type="entry name" value="RhoGEF"/>
    <property type="match status" value="1"/>
</dbReference>
<dbReference type="Pfam" id="PF01363">
    <property type="entry name" value="FYVE"/>
    <property type="match status" value="1"/>
</dbReference>
<dbReference type="PROSITE" id="PS50010">
    <property type="entry name" value="DH_2"/>
    <property type="match status" value="1"/>
</dbReference>
<evidence type="ECO:0000256" key="8">
    <source>
        <dbReference type="PROSITE-ProRule" id="PRU00091"/>
    </source>
</evidence>
<dbReference type="GO" id="GO:0008270">
    <property type="term" value="F:zinc ion binding"/>
    <property type="evidence" value="ECO:0007669"/>
    <property type="project" value="UniProtKB-KW"/>
</dbReference>
<dbReference type="PROSITE" id="PS50178">
    <property type="entry name" value="ZF_FYVE"/>
    <property type="match status" value="1"/>
</dbReference>
<dbReference type="OMA" id="MYSEYVQ"/>
<dbReference type="EMBL" id="LNIX01000006">
    <property type="protein sequence ID" value="OXA52681.1"/>
    <property type="molecule type" value="Genomic_DNA"/>
</dbReference>
<evidence type="ECO:0000256" key="7">
    <source>
        <dbReference type="ARBA" id="ARBA00023212"/>
    </source>
</evidence>
<dbReference type="InterPro" id="IPR055251">
    <property type="entry name" value="SOS1_NGEF_PH"/>
</dbReference>
<accession>A0A226E729</accession>
<dbReference type="GO" id="GO:0005085">
    <property type="term" value="F:guanyl-nucleotide exchange factor activity"/>
    <property type="evidence" value="ECO:0007669"/>
    <property type="project" value="UniProtKB-KW"/>
</dbReference>
<sequence length="994" mass="110887">MDGSGWKVERQFQHSLSQSTTRVLQSQNIRVSSSTNFRQTQFPLIMEETAWNNDATSSSSPEMELLKKKMMEKMSFDMPMPMPNAMTTTTTTNFPSSLLNGSSLSGMMSKDGFSMTTREIKAVKMEQAQVQFSSSSSRSSSQQTSGSLISGQIGSSVVGGTPTSSSWMTSMNLGGVQAMEKKMASSSTISSNSSCASTTASATLGMGVTRSFSSSSGFPPTSMSSGSIHSDGVDSGLSSSNALVSSNFPSFGGSASFSPLKRPFGFRNFDRPLWIDMPFGAKDNQANIRNTWDPAMMLSMKNSGSQVQFSASQHTFFEASNGSFRAFKDQRVFLRQSYGASESESENEDDDDSDSDFRSFITYPNKRSLTYKPKLAIAEKPYYEPSETDDTSSVAPSDLDTSPRDSIIETSLPSTPEHRKCFKVAQELLTTERTYVKILHLIDQIFHFRVDQENRVQQMFPQETITQIFCNIKSLFKLHNDHLLPKLEERLSKWDDNPKIGDIMTNFSPFLKMYSEYVQNFDNSINLINVYREKNTRFRQIIDDIQKLEDCGNLPIQHHLIGPIQRIPRYRLLLEAYLRRLPDDSADRPETEKALEIVSKAAEHANEAMRRIVGFKKLLEVQEKVKGVVDLVSPTRLLVKEGKVSKISARTGDHQERHMFLFSDLLLLCSSRPIMNKMISIAPYQLRAKLDVGIITVAEGDDLEVANTFYVEDNHKKIELYTSTPQEKADWMTAIHNAREELLERKSSLRLGSASPTEDELGLKEPAKLKSDSVSKCMECYATFGMLKRRHHCHACGIVICSKCSDSKVPLQYAGGKACRVCKRCRTILAEKHAISNNTSTSEATTPDELDRLRGVLDVPGNAPSCLSGLLHLRLRGKKEWTQRLFALRGDFVLYCYSSESDERAMTATPIPGMTVMMVEELPKAEMPNLANNEKDRTFRISGGQGHKTYFFLAANRAMALQWVQKLNLAAKAELQNGSNSAISSANNNADISK</sequence>
<feature type="compositionally biased region" description="Acidic residues" evidence="9">
    <location>
        <begin position="343"/>
        <end position="354"/>
    </location>
</feature>
<feature type="domain" description="PH" evidence="10">
    <location>
        <begin position="864"/>
        <end position="972"/>
    </location>
</feature>
<dbReference type="OrthoDB" id="245697at2759"/>
<protein>
    <submittedName>
        <fullName evidence="13">FYVE, RhoGEF and PH domain-containing protein 4</fullName>
    </submittedName>
</protein>
<evidence type="ECO:0000256" key="5">
    <source>
        <dbReference type="ARBA" id="ARBA00022771"/>
    </source>
</evidence>
<dbReference type="CDD" id="cd13388">
    <property type="entry name" value="PH1_FGD1-4_like"/>
    <property type="match status" value="1"/>
</dbReference>
<evidence type="ECO:0000256" key="6">
    <source>
        <dbReference type="ARBA" id="ARBA00022833"/>
    </source>
</evidence>
<dbReference type="PANTHER" id="PTHR12673:SF241">
    <property type="entry name" value="DH DOMAIN-CONTAINING PROTEIN"/>
    <property type="match status" value="1"/>
</dbReference>
<dbReference type="GO" id="GO:0005737">
    <property type="term" value="C:cytoplasm"/>
    <property type="evidence" value="ECO:0007669"/>
    <property type="project" value="TreeGrafter"/>
</dbReference>
<evidence type="ECO:0000256" key="4">
    <source>
        <dbReference type="ARBA" id="ARBA00022723"/>
    </source>
</evidence>
<keyword evidence="5 8" id="KW-0863">Zinc-finger</keyword>
<evidence type="ECO:0000259" key="12">
    <source>
        <dbReference type="PROSITE" id="PS50178"/>
    </source>
</evidence>
<evidence type="ECO:0000256" key="2">
    <source>
        <dbReference type="ARBA" id="ARBA00022490"/>
    </source>
</evidence>
<evidence type="ECO:0000256" key="3">
    <source>
        <dbReference type="ARBA" id="ARBA00022658"/>
    </source>
</evidence>
<feature type="domain" description="DH" evidence="11">
    <location>
        <begin position="420"/>
        <end position="608"/>
    </location>
</feature>
<comment type="subcellular location">
    <subcellularLocation>
        <location evidence="1">Cytoplasm</location>
        <location evidence="1">Cytoskeleton</location>
    </subcellularLocation>
</comment>
<feature type="domain" description="PH" evidence="10">
    <location>
        <begin position="637"/>
        <end position="740"/>
    </location>
</feature>
<dbReference type="Gene3D" id="1.20.900.10">
    <property type="entry name" value="Dbl homology (DH) domain"/>
    <property type="match status" value="1"/>
</dbReference>
<evidence type="ECO:0000313" key="13">
    <source>
        <dbReference type="EMBL" id="OXA52681.1"/>
    </source>
</evidence>
<reference evidence="13 14" key="1">
    <citation type="submission" date="2015-12" db="EMBL/GenBank/DDBJ databases">
        <title>The genome of Folsomia candida.</title>
        <authorList>
            <person name="Faddeeva A."/>
            <person name="Derks M.F."/>
            <person name="Anvar Y."/>
            <person name="Smit S."/>
            <person name="Van Straalen N."/>
            <person name="Roelofs D."/>
        </authorList>
    </citation>
    <scope>NUCLEOTIDE SEQUENCE [LARGE SCALE GENOMIC DNA]</scope>
    <source>
        <strain evidence="13 14">VU population</strain>
        <tissue evidence="13">Whole body</tissue>
    </source>
</reference>
<dbReference type="InterPro" id="IPR011993">
    <property type="entry name" value="PH-like_dom_sf"/>
</dbReference>
<dbReference type="PROSITE" id="PS50003">
    <property type="entry name" value="PH_DOMAIN"/>
    <property type="match status" value="2"/>
</dbReference>
<feature type="region of interest" description="Disordered" evidence="9">
    <location>
        <begin position="382"/>
        <end position="404"/>
    </location>
</feature>
<dbReference type="InterPro" id="IPR013083">
    <property type="entry name" value="Znf_RING/FYVE/PHD"/>
</dbReference>
<keyword evidence="4" id="KW-0479">Metal-binding</keyword>